<dbReference type="PANTHER" id="PTHR43811">
    <property type="entry name" value="FKBP-TYPE PEPTIDYL-PROLYL CIS-TRANS ISOMERASE FKPA"/>
    <property type="match status" value="1"/>
</dbReference>
<dbReference type="Proteomes" id="UP001597237">
    <property type="component" value="Unassembled WGS sequence"/>
</dbReference>
<comment type="catalytic activity">
    <reaction evidence="1 5 6">
        <text>[protein]-peptidylproline (omega=180) = [protein]-peptidylproline (omega=0)</text>
        <dbReference type="Rhea" id="RHEA:16237"/>
        <dbReference type="Rhea" id="RHEA-COMP:10747"/>
        <dbReference type="Rhea" id="RHEA-COMP:10748"/>
        <dbReference type="ChEBI" id="CHEBI:83833"/>
        <dbReference type="ChEBI" id="CHEBI:83834"/>
        <dbReference type="EC" id="5.2.1.8"/>
    </reaction>
</comment>
<feature type="signal peptide" evidence="7">
    <location>
        <begin position="1"/>
        <end position="17"/>
    </location>
</feature>
<evidence type="ECO:0000256" key="2">
    <source>
        <dbReference type="ARBA" id="ARBA00006577"/>
    </source>
</evidence>
<evidence type="ECO:0000256" key="6">
    <source>
        <dbReference type="RuleBase" id="RU003915"/>
    </source>
</evidence>
<protein>
    <recommendedName>
        <fullName evidence="6">Peptidyl-prolyl cis-trans isomerase</fullName>
        <ecNumber evidence="6">5.2.1.8</ecNumber>
    </recommendedName>
</protein>
<dbReference type="Pfam" id="PF01346">
    <property type="entry name" value="FKBP_N"/>
    <property type="match status" value="1"/>
</dbReference>
<dbReference type="EC" id="5.2.1.8" evidence="6"/>
<name>A0ABW4N0Z8_9CAUL</name>
<dbReference type="RefSeq" id="WP_377284304.1">
    <property type="nucleotide sequence ID" value="NZ_JBHRSI010000015.1"/>
</dbReference>
<organism evidence="9 10">
    <name type="scientific">Phenylobacterium terrae</name>
    <dbReference type="NCBI Taxonomy" id="2665495"/>
    <lineage>
        <taxon>Bacteria</taxon>
        <taxon>Pseudomonadati</taxon>
        <taxon>Pseudomonadota</taxon>
        <taxon>Alphaproteobacteria</taxon>
        <taxon>Caulobacterales</taxon>
        <taxon>Caulobacteraceae</taxon>
        <taxon>Phenylobacterium</taxon>
    </lineage>
</organism>
<comment type="similarity">
    <text evidence="2 6">Belongs to the FKBP-type PPIase family.</text>
</comment>
<evidence type="ECO:0000313" key="10">
    <source>
        <dbReference type="Proteomes" id="UP001597237"/>
    </source>
</evidence>
<feature type="domain" description="PPIase FKBP-type" evidence="8">
    <location>
        <begin position="73"/>
        <end position="160"/>
    </location>
</feature>
<accession>A0ABW4N0Z8</accession>
<keyword evidence="3 5" id="KW-0697">Rotamase</keyword>
<evidence type="ECO:0000259" key="8">
    <source>
        <dbReference type="PROSITE" id="PS50059"/>
    </source>
</evidence>
<dbReference type="InterPro" id="IPR001179">
    <property type="entry name" value="PPIase_FKBP_dom"/>
</dbReference>
<dbReference type="Pfam" id="PF00254">
    <property type="entry name" value="FKBP_C"/>
    <property type="match status" value="1"/>
</dbReference>
<proteinExistence type="inferred from homology"/>
<sequence>MTTRRILIALTAALALAACNRGETAAAPEAAKKEAAAFIAKTAAEPGVQKLPSGVLYKVVRSGPEGGMKPQLTDEVKVHYEGKLPSGKVFDSSYERGVPASMPLEGLIPAWQEALQQMRPGDEWILYVPPEQGYGEDGAGGGEIPPNSPLIFRIELIGVLPGPGRVLQG</sequence>
<dbReference type="SUPFAM" id="SSF54534">
    <property type="entry name" value="FKBP-like"/>
    <property type="match status" value="1"/>
</dbReference>
<keyword evidence="10" id="KW-1185">Reference proteome</keyword>
<evidence type="ECO:0000256" key="4">
    <source>
        <dbReference type="ARBA" id="ARBA00023235"/>
    </source>
</evidence>
<dbReference type="PROSITE" id="PS51257">
    <property type="entry name" value="PROKAR_LIPOPROTEIN"/>
    <property type="match status" value="1"/>
</dbReference>
<dbReference type="PANTHER" id="PTHR43811:SF19">
    <property type="entry name" value="39 KDA FK506-BINDING NUCLEAR PROTEIN"/>
    <property type="match status" value="1"/>
</dbReference>
<keyword evidence="7" id="KW-0732">Signal</keyword>
<comment type="caution">
    <text evidence="9">The sequence shown here is derived from an EMBL/GenBank/DDBJ whole genome shotgun (WGS) entry which is preliminary data.</text>
</comment>
<gene>
    <name evidence="9" type="ORF">ACFSC0_07120</name>
</gene>
<dbReference type="EMBL" id="JBHUEY010000001">
    <property type="protein sequence ID" value="MFD1783159.1"/>
    <property type="molecule type" value="Genomic_DNA"/>
</dbReference>
<evidence type="ECO:0000256" key="7">
    <source>
        <dbReference type="SAM" id="SignalP"/>
    </source>
</evidence>
<keyword evidence="4 5" id="KW-0413">Isomerase</keyword>
<evidence type="ECO:0000256" key="1">
    <source>
        <dbReference type="ARBA" id="ARBA00000971"/>
    </source>
</evidence>
<reference evidence="10" key="1">
    <citation type="journal article" date="2019" name="Int. J. Syst. Evol. Microbiol.">
        <title>The Global Catalogue of Microorganisms (GCM) 10K type strain sequencing project: providing services to taxonomists for standard genome sequencing and annotation.</title>
        <authorList>
            <consortium name="The Broad Institute Genomics Platform"/>
            <consortium name="The Broad Institute Genome Sequencing Center for Infectious Disease"/>
            <person name="Wu L."/>
            <person name="Ma J."/>
        </authorList>
    </citation>
    <scope>NUCLEOTIDE SEQUENCE [LARGE SCALE GENOMIC DNA]</scope>
    <source>
        <strain evidence="10">DFY28</strain>
    </source>
</reference>
<dbReference type="InterPro" id="IPR000774">
    <property type="entry name" value="PPIase_FKBP_N"/>
</dbReference>
<feature type="chain" id="PRO_5047462703" description="Peptidyl-prolyl cis-trans isomerase" evidence="7">
    <location>
        <begin position="18"/>
        <end position="169"/>
    </location>
</feature>
<evidence type="ECO:0000256" key="5">
    <source>
        <dbReference type="PROSITE-ProRule" id="PRU00277"/>
    </source>
</evidence>
<dbReference type="InterPro" id="IPR046357">
    <property type="entry name" value="PPIase_dom_sf"/>
</dbReference>
<evidence type="ECO:0000313" key="9">
    <source>
        <dbReference type="EMBL" id="MFD1783159.1"/>
    </source>
</evidence>
<evidence type="ECO:0000256" key="3">
    <source>
        <dbReference type="ARBA" id="ARBA00023110"/>
    </source>
</evidence>
<dbReference type="Gene3D" id="3.10.50.40">
    <property type="match status" value="1"/>
</dbReference>
<dbReference type="PROSITE" id="PS50059">
    <property type="entry name" value="FKBP_PPIASE"/>
    <property type="match status" value="1"/>
</dbReference>
<dbReference type="GO" id="GO:0003755">
    <property type="term" value="F:peptidyl-prolyl cis-trans isomerase activity"/>
    <property type="evidence" value="ECO:0007669"/>
    <property type="project" value="UniProtKB-EC"/>
</dbReference>